<reference evidence="8" key="1">
    <citation type="journal article" date="2022" name="J. Hered.">
        <title>A De Novo Chromosome-Level Genome Assembly of the White-Tailed Deer, Odocoileus Virginianus.</title>
        <authorList>
            <person name="London E.W."/>
            <person name="Roca A.L."/>
            <person name="Novakofski J.E."/>
            <person name="Mateus-Pinilla N.E."/>
        </authorList>
    </citation>
    <scope>NUCLEOTIDE SEQUENCE [LARGE SCALE GENOMIC DNA]</scope>
</reference>
<evidence type="ECO:0000313" key="8">
    <source>
        <dbReference type="Proteomes" id="UP001652640"/>
    </source>
</evidence>
<keyword evidence="9" id="KW-0176">Collagen</keyword>
<dbReference type="GO" id="GO:0005581">
    <property type="term" value="C:collagen trimer"/>
    <property type="evidence" value="ECO:0007669"/>
    <property type="project" value="UniProtKB-KW"/>
</dbReference>
<dbReference type="InterPro" id="IPR000152">
    <property type="entry name" value="EGF-type_Asp/Asn_hydroxyl_site"/>
</dbReference>
<reference evidence="9" key="2">
    <citation type="submission" date="2025-08" db="UniProtKB">
        <authorList>
            <consortium name="RefSeq"/>
        </authorList>
    </citation>
    <scope>IDENTIFICATION</scope>
    <source>
        <tissue evidence="9">Tongue muscle</tissue>
    </source>
</reference>
<dbReference type="Pfam" id="PF07645">
    <property type="entry name" value="EGF_CA"/>
    <property type="match status" value="1"/>
</dbReference>
<feature type="signal peptide" evidence="6">
    <location>
        <begin position="1"/>
        <end position="34"/>
    </location>
</feature>
<dbReference type="Proteomes" id="UP001652640">
    <property type="component" value="Chromosome 22"/>
</dbReference>
<proteinExistence type="predicted"/>
<feature type="domain" description="EGF-like" evidence="7">
    <location>
        <begin position="134"/>
        <end position="175"/>
    </location>
</feature>
<dbReference type="PANTHER" id="PTHR24034">
    <property type="entry name" value="EGF-LIKE DOMAIN-CONTAINING PROTEIN"/>
    <property type="match status" value="1"/>
</dbReference>
<keyword evidence="1 5" id="KW-0245">EGF-like domain</keyword>
<dbReference type="GeneID" id="110137170"/>
<dbReference type="Gene3D" id="2.10.25.10">
    <property type="entry name" value="Laminin"/>
    <property type="match status" value="2"/>
</dbReference>
<gene>
    <name evidence="9" type="primary">CCBE1</name>
</gene>
<dbReference type="PROSITE" id="PS01187">
    <property type="entry name" value="EGF_CA"/>
    <property type="match status" value="1"/>
</dbReference>
<evidence type="ECO:0000256" key="5">
    <source>
        <dbReference type="PROSITE-ProRule" id="PRU00076"/>
    </source>
</evidence>
<keyword evidence="2" id="KW-0677">Repeat</keyword>
<keyword evidence="3" id="KW-1015">Disulfide bond</keyword>
<evidence type="ECO:0000259" key="7">
    <source>
        <dbReference type="PROSITE" id="PS50026"/>
    </source>
</evidence>
<dbReference type="PROSITE" id="PS50026">
    <property type="entry name" value="EGF_3"/>
    <property type="match status" value="1"/>
</dbReference>
<protein>
    <submittedName>
        <fullName evidence="9">Collagen and calcium-binding EGF domain-containing protein 1 isoform X3</fullName>
    </submittedName>
</protein>
<keyword evidence="8" id="KW-1185">Reference proteome</keyword>
<dbReference type="SUPFAM" id="SSF57196">
    <property type="entry name" value="EGF/Laminin"/>
    <property type="match status" value="2"/>
</dbReference>
<dbReference type="PROSITE" id="PS01186">
    <property type="entry name" value="EGF_2"/>
    <property type="match status" value="1"/>
</dbReference>
<dbReference type="InterPro" id="IPR050751">
    <property type="entry name" value="ECM_structural_protein"/>
</dbReference>
<evidence type="ECO:0000256" key="2">
    <source>
        <dbReference type="ARBA" id="ARBA00022737"/>
    </source>
</evidence>
<organism evidence="8 9">
    <name type="scientific">Odocoileus virginianus</name>
    <name type="common">White-tailed deer</name>
    <dbReference type="NCBI Taxonomy" id="9874"/>
    <lineage>
        <taxon>Eukaryota</taxon>
        <taxon>Metazoa</taxon>
        <taxon>Chordata</taxon>
        <taxon>Craniata</taxon>
        <taxon>Vertebrata</taxon>
        <taxon>Euteleostomi</taxon>
        <taxon>Mammalia</taxon>
        <taxon>Eutheria</taxon>
        <taxon>Laurasiatheria</taxon>
        <taxon>Artiodactyla</taxon>
        <taxon>Ruminantia</taxon>
        <taxon>Pecora</taxon>
        <taxon>Cervidae</taxon>
        <taxon>Odocoileinae</taxon>
        <taxon>Odocoileus</taxon>
    </lineage>
</organism>
<dbReference type="CDD" id="cd00054">
    <property type="entry name" value="EGF_CA"/>
    <property type="match status" value="1"/>
</dbReference>
<dbReference type="SMART" id="SM00179">
    <property type="entry name" value="EGF_CA"/>
    <property type="match status" value="2"/>
</dbReference>
<feature type="chain" id="PRO_5046647416" evidence="6">
    <location>
        <begin position="35"/>
        <end position="343"/>
    </location>
</feature>
<evidence type="ECO:0000256" key="6">
    <source>
        <dbReference type="SAM" id="SignalP"/>
    </source>
</evidence>
<evidence type="ECO:0000256" key="1">
    <source>
        <dbReference type="ARBA" id="ARBA00022536"/>
    </source>
</evidence>
<evidence type="ECO:0000256" key="4">
    <source>
        <dbReference type="ARBA" id="ARBA00023180"/>
    </source>
</evidence>
<evidence type="ECO:0000313" key="9">
    <source>
        <dbReference type="RefSeq" id="XP_070308543.1"/>
    </source>
</evidence>
<dbReference type="PANTHER" id="PTHR24034:SF76">
    <property type="entry name" value="COLLAGEN AND CALCIUM-BINDING EGF DOMAIN-CONTAINING PROTEIN 1"/>
    <property type="match status" value="1"/>
</dbReference>
<dbReference type="InterPro" id="IPR000742">
    <property type="entry name" value="EGF"/>
</dbReference>
<dbReference type="RefSeq" id="XP_070308543.1">
    <property type="nucleotide sequence ID" value="XM_070452442.1"/>
</dbReference>
<dbReference type="InterPro" id="IPR001881">
    <property type="entry name" value="EGF-like_Ca-bd_dom"/>
</dbReference>
<accession>A0ABM4GZ03</accession>
<comment type="caution">
    <text evidence="5">Lacks conserved residue(s) required for the propagation of feature annotation.</text>
</comment>
<dbReference type="InterPro" id="IPR018097">
    <property type="entry name" value="EGF_Ca-bd_CS"/>
</dbReference>
<name>A0ABM4GZ03_ODOVR</name>
<dbReference type="PROSITE" id="PS00010">
    <property type="entry name" value="ASX_HYDROXYL"/>
    <property type="match status" value="1"/>
</dbReference>
<evidence type="ECO:0000256" key="3">
    <source>
        <dbReference type="ARBA" id="ARBA00023157"/>
    </source>
</evidence>
<sequence>MVPPLPSRAGAARGQLGRSLGPLLLLLALGHAWSYREEPGDGDREICSENNIATTKYPCLKPSGELTTCYRKKCCKGYKFVLGQCIPEDYDVCAEAPCEQQCTDNFGRVLCTCYPGYRYDRERHRRREKPYCLDIDECTTSNETLCAHICVNTLGSYRCECREGYVQEDDGRTCTKEDKYPNDTGHDEKAENAVQAAACCATCKELHQVRETVLQLKQKTAARQASLSFTNSRSLLRLFESVMPSNHLILGRPLLLLPSVVPSIRVFSNESALCIMWPKFWSFSFSISPSNEYSESISFRMDWFDLLAVQGTLKRLLQQHSSKAVTSRIDCWVRGPGESENEL</sequence>
<dbReference type="SMART" id="SM00181">
    <property type="entry name" value="EGF"/>
    <property type="match status" value="2"/>
</dbReference>
<dbReference type="InterPro" id="IPR049883">
    <property type="entry name" value="NOTCH1_EGF-like"/>
</dbReference>
<keyword evidence="6" id="KW-0732">Signal</keyword>
<keyword evidence="4" id="KW-0325">Glycoprotein</keyword>